<proteinExistence type="predicted"/>
<comment type="caution">
    <text evidence="1">The sequence shown here is derived from an EMBL/GenBank/DDBJ whole genome shotgun (WGS) entry which is preliminary data.</text>
</comment>
<name>A0ABW5I2M9_9PSEU</name>
<dbReference type="Proteomes" id="UP001597542">
    <property type="component" value="Unassembled WGS sequence"/>
</dbReference>
<gene>
    <name evidence="1" type="ORF">ACFSUT_24440</name>
</gene>
<protein>
    <submittedName>
        <fullName evidence="1">Uncharacterized protein</fullName>
    </submittedName>
</protein>
<accession>A0ABW5I2M9</accession>
<evidence type="ECO:0000313" key="1">
    <source>
        <dbReference type="EMBL" id="MFD2483453.1"/>
    </source>
</evidence>
<organism evidence="1 2">
    <name type="scientific">Amycolatopsis albidoflavus</name>
    <dbReference type="NCBI Taxonomy" id="102226"/>
    <lineage>
        <taxon>Bacteria</taxon>
        <taxon>Bacillati</taxon>
        <taxon>Actinomycetota</taxon>
        <taxon>Actinomycetes</taxon>
        <taxon>Pseudonocardiales</taxon>
        <taxon>Pseudonocardiaceae</taxon>
        <taxon>Amycolatopsis</taxon>
    </lineage>
</organism>
<reference evidence="2" key="1">
    <citation type="journal article" date="2019" name="Int. J. Syst. Evol. Microbiol.">
        <title>The Global Catalogue of Microorganisms (GCM) 10K type strain sequencing project: providing services to taxonomists for standard genome sequencing and annotation.</title>
        <authorList>
            <consortium name="The Broad Institute Genomics Platform"/>
            <consortium name="The Broad Institute Genome Sequencing Center for Infectious Disease"/>
            <person name="Wu L."/>
            <person name="Ma J."/>
        </authorList>
    </citation>
    <scope>NUCLEOTIDE SEQUENCE [LARGE SCALE GENOMIC DNA]</scope>
    <source>
        <strain evidence="2">CGMCC 4.7638</strain>
    </source>
</reference>
<sequence>MAKIRCMCGNIVRDDDPHDTMYFLTDDEFDVEASGSALFGKATGVVRCPECERLWIWADDGVLTEYVKGEVIRPDEP</sequence>
<keyword evidence="2" id="KW-1185">Reference proteome</keyword>
<dbReference type="RefSeq" id="WP_344271770.1">
    <property type="nucleotide sequence ID" value="NZ_BAAAHV010000009.1"/>
</dbReference>
<evidence type="ECO:0000313" key="2">
    <source>
        <dbReference type="Proteomes" id="UP001597542"/>
    </source>
</evidence>
<dbReference type="EMBL" id="JBHUKQ010000013">
    <property type="protein sequence ID" value="MFD2483453.1"/>
    <property type="molecule type" value="Genomic_DNA"/>
</dbReference>